<dbReference type="HOGENOM" id="CLU_026673_20_2_5"/>
<sequence length="347" mass="37545">MTLVKARCTCAAHAPFEPMIIERRELGPHDVMIDIAFAGICHTDIHYAYDEFGRTTYPLVPGHEIAGVVSGIGSDVSRYQVGDRVGVGVMVDSCRNCPACKAGQEQYCTGKRIMTYNSVGRDGKPTYGGYSQKIVVDENYVVRIPESIPLDRAAPMFCAGVTVYSPLRHWGAGPGKRVAILGFGGLGHLGVQIAHAMGAEVIVLDIAENKRDDAMRLGANEFRLATDPRTFRDLAGRIDLIISTVPVDIDLDEYAGLLALDGTFVNTGVPAKPLSIDAINLLNNRRSVAGTRSGGIAETQEMMDFCALHGIGAEVEIISADQIDEAYARVLRGDVKFRFVIDTNTLQ</sequence>
<dbReference type="InterPro" id="IPR047109">
    <property type="entry name" value="CAD-like"/>
</dbReference>
<dbReference type="EnsemblBacteria" id="ABL71293">
    <property type="protein sequence ID" value="ABL71293"/>
    <property type="gene ID" value="Pden_3212"/>
</dbReference>
<keyword evidence="4" id="KW-0560">Oxidoreductase</keyword>
<dbReference type="Proteomes" id="UP000000361">
    <property type="component" value="Chromosome 2"/>
</dbReference>
<dbReference type="InterPro" id="IPR013154">
    <property type="entry name" value="ADH-like_N"/>
</dbReference>
<dbReference type="GO" id="GO:0008270">
    <property type="term" value="F:zinc ion binding"/>
    <property type="evidence" value="ECO:0007669"/>
    <property type="project" value="InterPro"/>
</dbReference>
<evidence type="ECO:0000313" key="8">
    <source>
        <dbReference type="Proteomes" id="UP000000361"/>
    </source>
</evidence>
<dbReference type="InterPro" id="IPR011032">
    <property type="entry name" value="GroES-like_sf"/>
</dbReference>
<evidence type="ECO:0000256" key="2">
    <source>
        <dbReference type="ARBA" id="ARBA00022723"/>
    </source>
</evidence>
<dbReference type="RefSeq" id="WP_011749478.1">
    <property type="nucleotide sequence ID" value="NC_008687.1"/>
</dbReference>
<dbReference type="InterPro" id="IPR036291">
    <property type="entry name" value="NAD(P)-bd_dom_sf"/>
</dbReference>
<dbReference type="CDD" id="cd05283">
    <property type="entry name" value="CAD1"/>
    <property type="match status" value="1"/>
</dbReference>
<evidence type="ECO:0000256" key="3">
    <source>
        <dbReference type="ARBA" id="ARBA00022833"/>
    </source>
</evidence>
<dbReference type="SUPFAM" id="SSF51735">
    <property type="entry name" value="NAD(P)-binding Rossmann-fold domains"/>
    <property type="match status" value="1"/>
</dbReference>
<protein>
    <submittedName>
        <fullName evidence="7">Alcohol dehydrogenase GroES domain protein</fullName>
    </submittedName>
</protein>
<dbReference type="GeneID" id="93452884"/>
<dbReference type="PROSITE" id="PS00059">
    <property type="entry name" value="ADH_ZINC"/>
    <property type="match status" value="1"/>
</dbReference>
<dbReference type="Gene3D" id="3.90.180.10">
    <property type="entry name" value="Medium-chain alcohol dehydrogenases, catalytic domain"/>
    <property type="match status" value="1"/>
</dbReference>
<accession>A1B6Z9</accession>
<name>A1B6Z9_PARDP</name>
<dbReference type="OrthoDB" id="5295340at2"/>
<evidence type="ECO:0000256" key="1">
    <source>
        <dbReference type="ARBA" id="ARBA00001947"/>
    </source>
</evidence>
<feature type="domain" description="Enoyl reductase (ER)" evidence="6">
    <location>
        <begin position="11"/>
        <end position="341"/>
    </location>
</feature>
<evidence type="ECO:0000256" key="4">
    <source>
        <dbReference type="ARBA" id="ARBA00023002"/>
    </source>
</evidence>
<keyword evidence="3 5" id="KW-0862">Zinc</keyword>
<dbReference type="AlphaFoldDB" id="A1B6Z9"/>
<dbReference type="KEGG" id="pde:Pden_3212"/>
<keyword evidence="8" id="KW-1185">Reference proteome</keyword>
<dbReference type="SUPFAM" id="SSF50129">
    <property type="entry name" value="GroES-like"/>
    <property type="match status" value="1"/>
</dbReference>
<evidence type="ECO:0000313" key="7">
    <source>
        <dbReference type="EMBL" id="ABL71293.1"/>
    </source>
</evidence>
<dbReference type="GO" id="GO:0008106">
    <property type="term" value="F:alcohol dehydrogenase (NADP+) activity"/>
    <property type="evidence" value="ECO:0007669"/>
    <property type="project" value="UniProtKB-ARBA"/>
</dbReference>
<organism evidence="7 8">
    <name type="scientific">Paracoccus denitrificans (strain Pd 1222)</name>
    <dbReference type="NCBI Taxonomy" id="318586"/>
    <lineage>
        <taxon>Bacteria</taxon>
        <taxon>Pseudomonadati</taxon>
        <taxon>Pseudomonadota</taxon>
        <taxon>Alphaproteobacteria</taxon>
        <taxon>Rhodobacterales</taxon>
        <taxon>Paracoccaceae</taxon>
        <taxon>Paracoccus</taxon>
    </lineage>
</organism>
<dbReference type="InterPro" id="IPR002328">
    <property type="entry name" value="ADH_Zn_CS"/>
</dbReference>
<dbReference type="Pfam" id="PF08240">
    <property type="entry name" value="ADH_N"/>
    <property type="match status" value="1"/>
</dbReference>
<keyword evidence="2 5" id="KW-0479">Metal-binding</keyword>
<evidence type="ECO:0000256" key="5">
    <source>
        <dbReference type="RuleBase" id="RU361277"/>
    </source>
</evidence>
<dbReference type="eggNOG" id="COG1064">
    <property type="taxonomic scope" value="Bacteria"/>
</dbReference>
<evidence type="ECO:0000259" key="6">
    <source>
        <dbReference type="SMART" id="SM00829"/>
    </source>
</evidence>
<dbReference type="InterPro" id="IPR013149">
    <property type="entry name" value="ADH-like_C"/>
</dbReference>
<proteinExistence type="inferred from homology"/>
<gene>
    <name evidence="7" type="ordered locus">Pden_3212</name>
</gene>
<comment type="cofactor">
    <cofactor evidence="1 5">
        <name>Zn(2+)</name>
        <dbReference type="ChEBI" id="CHEBI:29105"/>
    </cofactor>
</comment>
<dbReference type="Pfam" id="PF00107">
    <property type="entry name" value="ADH_zinc_N"/>
    <property type="match status" value="1"/>
</dbReference>
<dbReference type="EMBL" id="CP000490">
    <property type="protein sequence ID" value="ABL71293.1"/>
    <property type="molecule type" value="Genomic_DNA"/>
</dbReference>
<dbReference type="InterPro" id="IPR020843">
    <property type="entry name" value="ER"/>
</dbReference>
<dbReference type="PANTHER" id="PTHR42683">
    <property type="entry name" value="ALDEHYDE REDUCTASE"/>
    <property type="match status" value="1"/>
</dbReference>
<dbReference type="SMART" id="SM00829">
    <property type="entry name" value="PKS_ER"/>
    <property type="match status" value="1"/>
</dbReference>
<reference evidence="8" key="1">
    <citation type="submission" date="2006-12" db="EMBL/GenBank/DDBJ databases">
        <title>Complete sequence of chromosome 2 of Paracoccus denitrificans PD1222.</title>
        <authorList>
            <person name="Copeland A."/>
            <person name="Lucas S."/>
            <person name="Lapidus A."/>
            <person name="Barry K."/>
            <person name="Detter J.C."/>
            <person name="Glavina del Rio T."/>
            <person name="Hammon N."/>
            <person name="Israni S."/>
            <person name="Dalin E."/>
            <person name="Tice H."/>
            <person name="Pitluck S."/>
            <person name="Munk A.C."/>
            <person name="Brettin T."/>
            <person name="Bruce D."/>
            <person name="Han C."/>
            <person name="Tapia R."/>
            <person name="Gilna P."/>
            <person name="Schmutz J."/>
            <person name="Larimer F."/>
            <person name="Land M."/>
            <person name="Hauser L."/>
            <person name="Kyrpides N."/>
            <person name="Lykidis A."/>
            <person name="Spiro S."/>
            <person name="Richardson D.J."/>
            <person name="Moir J.W.B."/>
            <person name="Ferguson S.J."/>
            <person name="van Spanning R.J.M."/>
            <person name="Richardson P."/>
        </authorList>
    </citation>
    <scope>NUCLEOTIDE SEQUENCE [LARGE SCALE GENOMIC DNA]</scope>
    <source>
        <strain evidence="8">Pd 1222</strain>
    </source>
</reference>
<dbReference type="STRING" id="318586.Pden_3212"/>
<dbReference type="Gene3D" id="3.40.50.720">
    <property type="entry name" value="NAD(P)-binding Rossmann-like Domain"/>
    <property type="match status" value="1"/>
</dbReference>
<dbReference type="FunFam" id="3.40.50.720:FF:000022">
    <property type="entry name" value="Cinnamyl alcohol dehydrogenase"/>
    <property type="match status" value="1"/>
</dbReference>
<comment type="similarity">
    <text evidence="5">Belongs to the zinc-containing alcohol dehydrogenase family.</text>
</comment>